<gene>
    <name evidence="2" type="ORF">PCON_10647</name>
</gene>
<reference evidence="2 3" key="1">
    <citation type="journal article" date="2013" name="PLoS Genet.">
        <title>The genome and development-dependent transcriptomes of Pyronema confluens: a window into fungal evolution.</title>
        <authorList>
            <person name="Traeger S."/>
            <person name="Altegoer F."/>
            <person name="Freitag M."/>
            <person name="Gabaldon T."/>
            <person name="Kempken F."/>
            <person name="Kumar A."/>
            <person name="Marcet-Houben M."/>
            <person name="Poggeler S."/>
            <person name="Stajich J.E."/>
            <person name="Nowrousian M."/>
        </authorList>
    </citation>
    <scope>NUCLEOTIDE SEQUENCE [LARGE SCALE GENOMIC DNA]</scope>
    <source>
        <strain evidence="3">CBS 100304</strain>
        <tissue evidence="2">Vegetative mycelium</tissue>
    </source>
</reference>
<evidence type="ECO:0000313" key="2">
    <source>
        <dbReference type="EMBL" id="CCX31346.1"/>
    </source>
</evidence>
<feature type="region of interest" description="Disordered" evidence="1">
    <location>
        <begin position="1"/>
        <end position="54"/>
    </location>
</feature>
<evidence type="ECO:0000313" key="3">
    <source>
        <dbReference type="Proteomes" id="UP000018144"/>
    </source>
</evidence>
<organism evidence="2 3">
    <name type="scientific">Pyronema omphalodes (strain CBS 100304)</name>
    <name type="common">Pyronema confluens</name>
    <dbReference type="NCBI Taxonomy" id="1076935"/>
    <lineage>
        <taxon>Eukaryota</taxon>
        <taxon>Fungi</taxon>
        <taxon>Dikarya</taxon>
        <taxon>Ascomycota</taxon>
        <taxon>Pezizomycotina</taxon>
        <taxon>Pezizomycetes</taxon>
        <taxon>Pezizales</taxon>
        <taxon>Pyronemataceae</taxon>
        <taxon>Pyronema</taxon>
    </lineage>
</organism>
<feature type="compositionally biased region" description="Low complexity" evidence="1">
    <location>
        <begin position="8"/>
        <end position="26"/>
    </location>
</feature>
<feature type="compositionally biased region" description="Pro residues" evidence="1">
    <location>
        <begin position="38"/>
        <end position="54"/>
    </location>
</feature>
<dbReference type="AlphaFoldDB" id="U4LU48"/>
<sequence length="54" mass="5644">MPHPPHLNPNHTTIPTPAAATITTPTSANTGILTRPLPLTPPPPPFFPPPPPRG</sequence>
<name>U4LU48_PYROM</name>
<protein>
    <submittedName>
        <fullName evidence="2">Uncharacterized protein</fullName>
    </submittedName>
</protein>
<proteinExistence type="predicted"/>
<accession>U4LU48</accession>
<dbReference type="Proteomes" id="UP000018144">
    <property type="component" value="Unassembled WGS sequence"/>
</dbReference>
<evidence type="ECO:0000256" key="1">
    <source>
        <dbReference type="SAM" id="MobiDB-lite"/>
    </source>
</evidence>
<keyword evidence="3" id="KW-1185">Reference proteome</keyword>
<dbReference type="EMBL" id="HF935589">
    <property type="protein sequence ID" value="CCX31346.1"/>
    <property type="molecule type" value="Genomic_DNA"/>
</dbReference>